<organism evidence="1 2">
    <name type="scientific">Hypocrea jecorina (strain ATCC 56765 / BCRC 32924 / NRRL 11460 / Rut C-30)</name>
    <name type="common">Trichoderma reesei</name>
    <dbReference type="NCBI Taxonomy" id="1344414"/>
    <lineage>
        <taxon>Eukaryota</taxon>
        <taxon>Fungi</taxon>
        <taxon>Dikarya</taxon>
        <taxon>Ascomycota</taxon>
        <taxon>Pezizomycotina</taxon>
        <taxon>Sordariomycetes</taxon>
        <taxon>Hypocreomycetidae</taxon>
        <taxon>Hypocreales</taxon>
        <taxon>Hypocreaceae</taxon>
        <taxon>Trichoderma</taxon>
    </lineage>
</organism>
<dbReference type="Proteomes" id="UP000024376">
    <property type="component" value="Unassembled WGS sequence"/>
</dbReference>
<dbReference type="EMBL" id="KI911147">
    <property type="protein sequence ID" value="ETS01720.1"/>
    <property type="molecule type" value="Genomic_DNA"/>
</dbReference>
<proteinExistence type="predicted"/>
<evidence type="ECO:0000313" key="2">
    <source>
        <dbReference type="Proteomes" id="UP000024376"/>
    </source>
</evidence>
<gene>
    <name evidence="1" type="ORF">M419DRAFT_119018</name>
</gene>
<accession>A0A024S8N0</accession>
<dbReference type="AlphaFoldDB" id="A0A024S8N0"/>
<feature type="non-terminal residue" evidence="1">
    <location>
        <position position="79"/>
    </location>
</feature>
<dbReference type="HOGENOM" id="CLU_2612703_0_0_1"/>
<reference evidence="2" key="1">
    <citation type="journal article" date="2013" name="Ind. Biotechnol.">
        <title>Comparative genomics analysis of Trichoderma reesei strains.</title>
        <authorList>
            <person name="Koike H."/>
            <person name="Aerts A."/>
            <person name="LaButti K."/>
            <person name="Grigoriev I.V."/>
            <person name="Baker S.E."/>
        </authorList>
    </citation>
    <scope>NUCLEOTIDE SEQUENCE [LARGE SCALE GENOMIC DNA]</scope>
    <source>
        <strain evidence="2">ATCC 56765 / BCRC 32924 / NRRL 11460 / Rut C-30</strain>
    </source>
</reference>
<sequence>METGRFRYSVIGEQQQKKGGNGGKIPPGDLCFQFGSGSYHAAKRFGGLVWEFYLFFLFPSRKRNGRREKKKEEDWQMES</sequence>
<protein>
    <submittedName>
        <fullName evidence="1">Uncharacterized protein</fullName>
    </submittedName>
</protein>
<evidence type="ECO:0000313" key="1">
    <source>
        <dbReference type="EMBL" id="ETS01720.1"/>
    </source>
</evidence>
<dbReference type="KEGG" id="trr:M419DRAFT_119018"/>
<name>A0A024S8N0_HYPJR</name>